<sequence>MIPLKSYAVVSSNAIYTLSSSAATCNTSLRCLSNRDVQFQQRRQIRRPRTYATIADHGHTCPTPYQIFAISKTAPYSKTRFYELVKLYHPDRNGTCQNDALRSVSSGISHDIKLERYRLIVAAHTILSDPVKRSAYDRWGAGWAGRTDIGTPWNPQHNAQGDAGPFTQWHDRANSDIWANATWEDWERWREKHDPHDGQASERQSPLFMSNSTFISVILVLAAVGSSWNYNRAENEGTRFLAARDAVHDQASKELRKVRQSTNQRPKDERIDWFVKNREASLLGVGVDEVREEKAKHVLPQQDNCLSEELRSRD</sequence>
<dbReference type="EMBL" id="ML996083">
    <property type="protein sequence ID" value="KAF2155362.1"/>
    <property type="molecule type" value="Genomic_DNA"/>
</dbReference>
<reference evidence="3" key="1">
    <citation type="journal article" date="2020" name="Stud. Mycol.">
        <title>101 Dothideomycetes genomes: a test case for predicting lifestyles and emergence of pathogens.</title>
        <authorList>
            <person name="Haridas S."/>
            <person name="Albert R."/>
            <person name="Binder M."/>
            <person name="Bloem J."/>
            <person name="Labutti K."/>
            <person name="Salamov A."/>
            <person name="Andreopoulos B."/>
            <person name="Baker S."/>
            <person name="Barry K."/>
            <person name="Bills G."/>
            <person name="Bluhm B."/>
            <person name="Cannon C."/>
            <person name="Castanera R."/>
            <person name="Culley D."/>
            <person name="Daum C."/>
            <person name="Ezra D."/>
            <person name="Gonzalez J."/>
            <person name="Henrissat B."/>
            <person name="Kuo A."/>
            <person name="Liang C."/>
            <person name="Lipzen A."/>
            <person name="Lutzoni F."/>
            <person name="Magnuson J."/>
            <person name="Mondo S."/>
            <person name="Nolan M."/>
            <person name="Ohm R."/>
            <person name="Pangilinan J."/>
            <person name="Park H.-J."/>
            <person name="Ramirez L."/>
            <person name="Alfaro M."/>
            <person name="Sun H."/>
            <person name="Tritt A."/>
            <person name="Yoshinaga Y."/>
            <person name="Zwiers L.-H."/>
            <person name="Turgeon B."/>
            <person name="Goodwin S."/>
            <person name="Spatafora J."/>
            <person name="Crous P."/>
            <person name="Grigoriev I."/>
        </authorList>
    </citation>
    <scope>NUCLEOTIDE SEQUENCE</scope>
    <source>
        <strain evidence="3">CBS 260.36</strain>
    </source>
</reference>
<protein>
    <recommendedName>
        <fullName evidence="2">J domain-containing protein</fullName>
    </recommendedName>
</protein>
<dbReference type="InterPro" id="IPR051938">
    <property type="entry name" value="Apopto_cytoskel_mod"/>
</dbReference>
<dbReference type="Pfam" id="PF00226">
    <property type="entry name" value="DnaJ"/>
    <property type="match status" value="1"/>
</dbReference>
<keyword evidence="4" id="KW-1185">Reference proteome</keyword>
<accession>A0A9P4J4N7</accession>
<dbReference type="PROSITE" id="PS50076">
    <property type="entry name" value="DNAJ_2"/>
    <property type="match status" value="1"/>
</dbReference>
<dbReference type="SMART" id="SM00271">
    <property type="entry name" value="DnaJ"/>
    <property type="match status" value="1"/>
</dbReference>
<organism evidence="3 4">
    <name type="scientific">Myriangium duriaei CBS 260.36</name>
    <dbReference type="NCBI Taxonomy" id="1168546"/>
    <lineage>
        <taxon>Eukaryota</taxon>
        <taxon>Fungi</taxon>
        <taxon>Dikarya</taxon>
        <taxon>Ascomycota</taxon>
        <taxon>Pezizomycotina</taxon>
        <taxon>Dothideomycetes</taxon>
        <taxon>Dothideomycetidae</taxon>
        <taxon>Myriangiales</taxon>
        <taxon>Myriangiaceae</taxon>
        <taxon>Myriangium</taxon>
    </lineage>
</organism>
<evidence type="ECO:0000256" key="1">
    <source>
        <dbReference type="ARBA" id="ARBA00023186"/>
    </source>
</evidence>
<evidence type="ECO:0000313" key="3">
    <source>
        <dbReference type="EMBL" id="KAF2155362.1"/>
    </source>
</evidence>
<dbReference type="SUPFAM" id="SSF46565">
    <property type="entry name" value="Chaperone J-domain"/>
    <property type="match status" value="1"/>
</dbReference>
<gene>
    <name evidence="3" type="ORF">K461DRAFT_112072</name>
</gene>
<name>A0A9P4J4N7_9PEZI</name>
<comment type="caution">
    <text evidence="3">The sequence shown here is derived from an EMBL/GenBank/DDBJ whole genome shotgun (WGS) entry which is preliminary data.</text>
</comment>
<dbReference type="PANTHER" id="PTHR44145:SF3">
    <property type="entry name" value="DNAJ HOMOLOG SUBFAMILY A MEMBER 3, MITOCHONDRIAL"/>
    <property type="match status" value="1"/>
</dbReference>
<dbReference type="CDD" id="cd06257">
    <property type="entry name" value="DnaJ"/>
    <property type="match status" value="1"/>
</dbReference>
<evidence type="ECO:0000313" key="4">
    <source>
        <dbReference type="Proteomes" id="UP000799439"/>
    </source>
</evidence>
<feature type="domain" description="J" evidence="2">
    <location>
        <begin position="63"/>
        <end position="140"/>
    </location>
</feature>
<dbReference type="Proteomes" id="UP000799439">
    <property type="component" value="Unassembled WGS sequence"/>
</dbReference>
<dbReference type="OrthoDB" id="445556at2759"/>
<dbReference type="AlphaFoldDB" id="A0A9P4J4N7"/>
<dbReference type="PANTHER" id="PTHR44145">
    <property type="entry name" value="DNAJ HOMOLOG SUBFAMILY A MEMBER 3, MITOCHONDRIAL"/>
    <property type="match status" value="1"/>
</dbReference>
<dbReference type="InterPro" id="IPR001623">
    <property type="entry name" value="DnaJ_domain"/>
</dbReference>
<dbReference type="Gene3D" id="1.10.287.110">
    <property type="entry name" value="DnaJ domain"/>
    <property type="match status" value="1"/>
</dbReference>
<keyword evidence="1" id="KW-0143">Chaperone</keyword>
<dbReference type="PRINTS" id="PR00625">
    <property type="entry name" value="JDOMAIN"/>
</dbReference>
<dbReference type="InterPro" id="IPR036869">
    <property type="entry name" value="J_dom_sf"/>
</dbReference>
<proteinExistence type="predicted"/>
<evidence type="ECO:0000259" key="2">
    <source>
        <dbReference type="PROSITE" id="PS50076"/>
    </source>
</evidence>